<keyword evidence="3" id="KW-1185">Reference proteome</keyword>
<dbReference type="SUPFAM" id="SSF56601">
    <property type="entry name" value="beta-lactamase/transpeptidase-like"/>
    <property type="match status" value="1"/>
</dbReference>
<gene>
    <name evidence="2" type="ORF">HNR07_002618</name>
</gene>
<protein>
    <submittedName>
        <fullName evidence="2">CubicO group peptidase (Beta-lactamase class C family)</fullName>
    </submittedName>
</protein>
<dbReference type="InterPro" id="IPR050491">
    <property type="entry name" value="AmpC-like"/>
</dbReference>
<evidence type="ECO:0000313" key="2">
    <source>
        <dbReference type="EMBL" id="MBB5491481.1"/>
    </source>
</evidence>
<name>A0A840WEP4_9ACTN</name>
<evidence type="ECO:0000259" key="1">
    <source>
        <dbReference type="Pfam" id="PF00144"/>
    </source>
</evidence>
<proteinExistence type="predicted"/>
<dbReference type="InterPro" id="IPR012338">
    <property type="entry name" value="Beta-lactam/transpept-like"/>
</dbReference>
<dbReference type="RefSeq" id="WP_184365163.1">
    <property type="nucleotide sequence ID" value="NZ_BAAAKM010000157.1"/>
</dbReference>
<dbReference type="AlphaFoldDB" id="A0A840WEP4"/>
<dbReference type="InterPro" id="IPR001466">
    <property type="entry name" value="Beta-lactam-related"/>
</dbReference>
<dbReference type="EMBL" id="JACHDO010000001">
    <property type="protein sequence ID" value="MBB5491481.1"/>
    <property type="molecule type" value="Genomic_DNA"/>
</dbReference>
<dbReference type="Proteomes" id="UP000579647">
    <property type="component" value="Unassembled WGS sequence"/>
</dbReference>
<evidence type="ECO:0000313" key="3">
    <source>
        <dbReference type="Proteomes" id="UP000579647"/>
    </source>
</evidence>
<comment type="caution">
    <text evidence="2">The sequence shown here is derived from an EMBL/GenBank/DDBJ whole genome shotgun (WGS) entry which is preliminary data.</text>
</comment>
<reference evidence="2 3" key="1">
    <citation type="submission" date="2020-08" db="EMBL/GenBank/DDBJ databases">
        <title>Sequencing the genomes of 1000 actinobacteria strains.</title>
        <authorList>
            <person name="Klenk H.-P."/>
        </authorList>
    </citation>
    <scope>NUCLEOTIDE SEQUENCE [LARGE SCALE GENOMIC DNA]</scope>
    <source>
        <strain evidence="2 3">DSM 44598</strain>
    </source>
</reference>
<organism evidence="2 3">
    <name type="scientific">Nocardiopsis metallicus</name>
    <dbReference type="NCBI Taxonomy" id="179819"/>
    <lineage>
        <taxon>Bacteria</taxon>
        <taxon>Bacillati</taxon>
        <taxon>Actinomycetota</taxon>
        <taxon>Actinomycetes</taxon>
        <taxon>Streptosporangiales</taxon>
        <taxon>Nocardiopsidaceae</taxon>
        <taxon>Nocardiopsis</taxon>
    </lineage>
</organism>
<sequence length="443" mass="48238">MNPTGAMLALDDPSHAPGVILRLHAAGTPATQAHTGAANLELGAPIEDASVFNTGSVAKQVIAYLCVRASREGLVSLDRPVQDLLPRLQIDDVTLGDLIGHRGGIRDAESLLSLVGLRDLDHYTADDLLELAYRQRHRATDPDHFLYSNTGYLLLAKALEKMHGTDLHDLATRQVFTPLGMTGARFKTDVREVTPNAAASYQPTPSGWLHHERPVTLPGPGSLWCTTADLDQWLTHLWREWQPASGRTLPFQDSVSYRPSDHPPFSYGPGLYADTCSDQAAVFHYGHEQGFSAAVHLFDSGLRLICLSNHSGIAADRLAATALREFARTPDTDAHELLNDALLAYRSPQPKTEPPTEASYAPHTPVGTYACAEVPGTVRLTRKAGALYLWRRGTCDRLIPASKPSVLTANGYAVTLPDDARDGPDSFVLDLDRAPGLRYQRLP</sequence>
<dbReference type="Pfam" id="PF00144">
    <property type="entry name" value="Beta-lactamase"/>
    <property type="match status" value="1"/>
</dbReference>
<dbReference type="PANTHER" id="PTHR46825:SF9">
    <property type="entry name" value="BETA-LACTAMASE-RELATED DOMAIN-CONTAINING PROTEIN"/>
    <property type="match status" value="1"/>
</dbReference>
<feature type="domain" description="Beta-lactamase-related" evidence="1">
    <location>
        <begin position="15"/>
        <end position="323"/>
    </location>
</feature>
<dbReference type="PANTHER" id="PTHR46825">
    <property type="entry name" value="D-ALANYL-D-ALANINE-CARBOXYPEPTIDASE/ENDOPEPTIDASE AMPH"/>
    <property type="match status" value="1"/>
</dbReference>
<dbReference type="Gene3D" id="3.40.710.10">
    <property type="entry name" value="DD-peptidase/beta-lactamase superfamily"/>
    <property type="match status" value="1"/>
</dbReference>
<accession>A0A840WEP4</accession>